<dbReference type="SUPFAM" id="SSF51695">
    <property type="entry name" value="PLC-like phosphodiesterases"/>
    <property type="match status" value="1"/>
</dbReference>
<name>A0A844YC67_9SPHN</name>
<keyword evidence="3" id="KW-1185">Reference proteome</keyword>
<dbReference type="GO" id="GO:0006629">
    <property type="term" value="P:lipid metabolic process"/>
    <property type="evidence" value="ECO:0007669"/>
    <property type="project" value="InterPro"/>
</dbReference>
<evidence type="ECO:0000259" key="1">
    <source>
        <dbReference type="PROSITE" id="PS51704"/>
    </source>
</evidence>
<accession>A0A844YC67</accession>
<dbReference type="RefSeq" id="WP_160661467.1">
    <property type="nucleotide sequence ID" value="NZ_BAABDV010000001.1"/>
</dbReference>
<dbReference type="GO" id="GO:0008081">
    <property type="term" value="F:phosphoric diester hydrolase activity"/>
    <property type="evidence" value="ECO:0007669"/>
    <property type="project" value="InterPro"/>
</dbReference>
<dbReference type="PANTHER" id="PTHR46211:SF1">
    <property type="entry name" value="GLYCEROPHOSPHODIESTER PHOSPHODIESTERASE, CYTOPLASMIC"/>
    <property type="match status" value="1"/>
</dbReference>
<gene>
    <name evidence="2" type="ORF">GRI47_11160</name>
</gene>
<dbReference type="OrthoDB" id="384721at2"/>
<proteinExistence type="predicted"/>
<evidence type="ECO:0000313" key="2">
    <source>
        <dbReference type="EMBL" id="MXO54558.1"/>
    </source>
</evidence>
<dbReference type="AlphaFoldDB" id="A0A844YC67"/>
<protein>
    <recommendedName>
        <fullName evidence="1">GP-PDE domain-containing protein</fullName>
    </recommendedName>
</protein>
<dbReference type="Proteomes" id="UP000430272">
    <property type="component" value="Unassembled WGS sequence"/>
</dbReference>
<reference evidence="2 3" key="1">
    <citation type="submission" date="2019-12" db="EMBL/GenBank/DDBJ databases">
        <title>Genomic-based taxomic classification of the family Erythrobacteraceae.</title>
        <authorList>
            <person name="Xu L."/>
        </authorList>
    </citation>
    <scope>NUCLEOTIDE SEQUENCE [LARGE SCALE GENOMIC DNA]</scope>
    <source>
        <strain evidence="2 3">JCM 17468</strain>
    </source>
</reference>
<dbReference type="InterPro" id="IPR030395">
    <property type="entry name" value="GP_PDE_dom"/>
</dbReference>
<dbReference type="EMBL" id="WTYD01000002">
    <property type="protein sequence ID" value="MXO54558.1"/>
    <property type="molecule type" value="Genomic_DNA"/>
</dbReference>
<comment type="caution">
    <text evidence="2">The sequence shown here is derived from an EMBL/GenBank/DDBJ whole genome shotgun (WGS) entry which is preliminary data.</text>
</comment>
<sequence length="263" mass="29157">MLFRALDRLLTRAPDPARVAWIGQGTYAHRGLHKPGVPENSLAAFAGAIAAGYGIECDIQRSRDGEAMLLHDWELERLTGMTGPIAAHSAEELAQIAYLDSEHRIARLSDLLELVAGQVPILIEIKSRARYNVAKTCRAVRTALEGYSGPHAVMSFDPRVARWFRAHTPRTLVGLVMKETEDGSTPHRWQRHLAFWTARPDFVAYDIRALPNRFATDLRARGFPLPSWTVDTPHKAERAAEHADAAIAEGNGFPSLDEEPRAA</sequence>
<dbReference type="InterPro" id="IPR017946">
    <property type="entry name" value="PLC-like_Pdiesterase_TIM-brl"/>
</dbReference>
<organism evidence="2 3">
    <name type="scientific">Qipengyuania pelagi</name>
    <dbReference type="NCBI Taxonomy" id="994320"/>
    <lineage>
        <taxon>Bacteria</taxon>
        <taxon>Pseudomonadati</taxon>
        <taxon>Pseudomonadota</taxon>
        <taxon>Alphaproteobacteria</taxon>
        <taxon>Sphingomonadales</taxon>
        <taxon>Erythrobacteraceae</taxon>
        <taxon>Qipengyuania</taxon>
    </lineage>
</organism>
<evidence type="ECO:0000313" key="3">
    <source>
        <dbReference type="Proteomes" id="UP000430272"/>
    </source>
</evidence>
<feature type="domain" description="GP-PDE" evidence="1">
    <location>
        <begin position="24"/>
        <end position="263"/>
    </location>
</feature>
<dbReference type="PROSITE" id="PS51704">
    <property type="entry name" value="GP_PDE"/>
    <property type="match status" value="1"/>
</dbReference>
<dbReference type="Gene3D" id="3.20.20.190">
    <property type="entry name" value="Phosphatidylinositol (PI) phosphodiesterase"/>
    <property type="match status" value="1"/>
</dbReference>
<dbReference type="PANTHER" id="PTHR46211">
    <property type="entry name" value="GLYCEROPHOSPHORYL DIESTER PHOSPHODIESTERASE"/>
    <property type="match status" value="1"/>
</dbReference>
<dbReference type="Pfam" id="PF03009">
    <property type="entry name" value="GDPD"/>
    <property type="match status" value="1"/>
</dbReference>